<keyword evidence="4 6" id="KW-1133">Transmembrane helix</keyword>
<evidence type="ECO:0000256" key="5">
    <source>
        <dbReference type="ARBA" id="ARBA00023136"/>
    </source>
</evidence>
<evidence type="ECO:0000313" key="8">
    <source>
        <dbReference type="EMBL" id="SCM76692.1"/>
    </source>
</evidence>
<feature type="transmembrane region" description="Helical" evidence="6">
    <location>
        <begin position="41"/>
        <end position="59"/>
    </location>
</feature>
<proteinExistence type="inferred from homology"/>
<evidence type="ECO:0000256" key="4">
    <source>
        <dbReference type="ARBA" id="ARBA00022989"/>
    </source>
</evidence>
<accession>A0A212LGK3</accession>
<dbReference type="AlphaFoldDB" id="A0A212LGK3"/>
<dbReference type="RefSeq" id="WP_288196791.1">
    <property type="nucleotide sequence ID" value="NZ_LT608334.1"/>
</dbReference>
<evidence type="ECO:0000256" key="2">
    <source>
        <dbReference type="ARBA" id="ARBA00009853"/>
    </source>
</evidence>
<dbReference type="SUPFAM" id="SSF103481">
    <property type="entry name" value="Multidrug resistance efflux transporter EmrE"/>
    <property type="match status" value="2"/>
</dbReference>
<dbReference type="EMBL" id="FMJD01000008">
    <property type="protein sequence ID" value="SCM76692.1"/>
    <property type="molecule type" value="Genomic_DNA"/>
</dbReference>
<feature type="transmembrane region" description="Helical" evidence="6">
    <location>
        <begin position="264"/>
        <end position="285"/>
    </location>
</feature>
<dbReference type="Pfam" id="PF00892">
    <property type="entry name" value="EamA"/>
    <property type="match status" value="2"/>
</dbReference>
<evidence type="ECO:0000256" key="1">
    <source>
        <dbReference type="ARBA" id="ARBA00004141"/>
    </source>
</evidence>
<comment type="similarity">
    <text evidence="2">Belongs to the drug/metabolite transporter (DMT) superfamily. 10 TMS drug/metabolite exporter (DME) (TC 2.A.7.3) family.</text>
</comment>
<dbReference type="PANTHER" id="PTHR22911">
    <property type="entry name" value="ACYL-MALONYL CONDENSING ENZYME-RELATED"/>
    <property type="match status" value="1"/>
</dbReference>
<keyword evidence="3 6" id="KW-0812">Transmembrane</keyword>
<evidence type="ECO:0000256" key="6">
    <source>
        <dbReference type="SAM" id="Phobius"/>
    </source>
</evidence>
<feature type="transmembrane region" description="Helical" evidence="6">
    <location>
        <begin position="98"/>
        <end position="117"/>
    </location>
</feature>
<dbReference type="InterPro" id="IPR037185">
    <property type="entry name" value="EmrE-like"/>
</dbReference>
<keyword evidence="5 6" id="KW-0472">Membrane</keyword>
<dbReference type="InterPro" id="IPR000620">
    <property type="entry name" value="EamA_dom"/>
</dbReference>
<feature type="transmembrane region" description="Helical" evidence="6">
    <location>
        <begin position="71"/>
        <end position="92"/>
    </location>
</feature>
<comment type="subcellular location">
    <subcellularLocation>
        <location evidence="1">Membrane</location>
        <topology evidence="1">Multi-pass membrane protein</topology>
    </subcellularLocation>
</comment>
<feature type="transmembrane region" description="Helical" evidence="6">
    <location>
        <begin position="238"/>
        <end position="258"/>
    </location>
</feature>
<name>A0A212LGK3_9HYPH</name>
<feature type="transmembrane region" description="Helical" evidence="6">
    <location>
        <begin position="152"/>
        <end position="170"/>
    </location>
</feature>
<dbReference type="PANTHER" id="PTHR22911:SF6">
    <property type="entry name" value="SOLUTE CARRIER FAMILY 35 MEMBER G1"/>
    <property type="match status" value="1"/>
</dbReference>
<reference evidence="8" key="1">
    <citation type="submission" date="2016-08" db="EMBL/GenBank/DDBJ databases">
        <authorList>
            <person name="Seilhamer J.J."/>
        </authorList>
    </citation>
    <scope>NUCLEOTIDE SEQUENCE</scope>
    <source>
        <strain evidence="8">86</strain>
    </source>
</reference>
<protein>
    <recommendedName>
        <fullName evidence="7">EamA domain-containing protein</fullName>
    </recommendedName>
</protein>
<dbReference type="GO" id="GO:0016020">
    <property type="term" value="C:membrane"/>
    <property type="evidence" value="ECO:0007669"/>
    <property type="project" value="UniProtKB-SubCell"/>
</dbReference>
<evidence type="ECO:0000259" key="7">
    <source>
        <dbReference type="Pfam" id="PF00892"/>
    </source>
</evidence>
<feature type="domain" description="EamA" evidence="7">
    <location>
        <begin position="152"/>
        <end position="281"/>
    </location>
</feature>
<feature type="transmembrane region" description="Helical" evidence="6">
    <location>
        <begin position="124"/>
        <end position="140"/>
    </location>
</feature>
<feature type="transmembrane region" description="Helical" evidence="6">
    <location>
        <begin position="209"/>
        <end position="231"/>
    </location>
</feature>
<feature type="domain" description="EamA" evidence="7">
    <location>
        <begin position="12"/>
        <end position="139"/>
    </location>
</feature>
<sequence length="295" mass="31045">MQPSMRLQAAGAAFLAVFLFSGLDALVKATTFGTPLAMVVFLRYAAGLIFSVGSAAAQGQLRPKRSTVRRAVGRSLAGLSCAVLFFGALKLLPLAQTVALTFTSPFFMVLISAAMIGDPVTRRSLFAAAFGFFGVVIMLAEKLSSEAGSPLGFAMALASAVAYALSMIMSRRDTAHDSVPQMILVQNLINAAVALPFAVYWYQPVPSETLVMFLAIGALGTGGNYAITWAYKHAPATLLGPFEFTALIWAVTFGMLFFAEIPSLHTLVGAAIIIGACLAVVQPAAPRRASDNARP</sequence>
<gene>
    <name evidence="8" type="ORF">KL86PLE_40497</name>
</gene>
<feature type="transmembrane region" description="Helical" evidence="6">
    <location>
        <begin position="182"/>
        <end position="203"/>
    </location>
</feature>
<evidence type="ECO:0000256" key="3">
    <source>
        <dbReference type="ARBA" id="ARBA00022692"/>
    </source>
</evidence>
<organism evidence="8">
    <name type="scientific">uncultured Pleomorphomonas sp</name>
    <dbReference type="NCBI Taxonomy" id="442121"/>
    <lineage>
        <taxon>Bacteria</taxon>
        <taxon>Pseudomonadati</taxon>
        <taxon>Pseudomonadota</taxon>
        <taxon>Alphaproteobacteria</taxon>
        <taxon>Hyphomicrobiales</taxon>
        <taxon>Pleomorphomonadaceae</taxon>
        <taxon>Pleomorphomonas</taxon>
        <taxon>environmental samples</taxon>
    </lineage>
</organism>